<sequence>MVSAQDFTVEANGARAQDRWGGEFGVGYNLHIGPVTVRPIGGVFLHASDNDRFRSETISDGREVCRDHSNGQFADKSNCNDLAAKLYGKIEGTLTVLAVEVGAGARFSGDRTRAYGTAAMNVLPKVKIKGNLGDRYGAIGLMATF</sequence>
<accession>A0A418NIY4</accession>
<dbReference type="AlphaFoldDB" id="A0A418NIY4"/>
<protein>
    <recommendedName>
        <fullName evidence="3">Porin family protein</fullName>
    </recommendedName>
</protein>
<proteinExistence type="predicted"/>
<evidence type="ECO:0000313" key="2">
    <source>
        <dbReference type="Proteomes" id="UP000285092"/>
    </source>
</evidence>
<dbReference type="Proteomes" id="UP000285092">
    <property type="component" value="Unassembled WGS sequence"/>
</dbReference>
<name>A0A418NIY4_9SPHN</name>
<evidence type="ECO:0000313" key="1">
    <source>
        <dbReference type="EMBL" id="RIV79162.1"/>
    </source>
</evidence>
<keyword evidence="2" id="KW-1185">Reference proteome</keyword>
<comment type="caution">
    <text evidence="1">The sequence shown here is derived from an EMBL/GenBank/DDBJ whole genome shotgun (WGS) entry which is preliminary data.</text>
</comment>
<dbReference type="OrthoDB" id="7427117at2"/>
<organism evidence="1 2">
    <name type="scientific">Pelagerythrobacter aerophilus</name>
    <dbReference type="NCBI Taxonomy" id="2306995"/>
    <lineage>
        <taxon>Bacteria</taxon>
        <taxon>Pseudomonadati</taxon>
        <taxon>Pseudomonadota</taxon>
        <taxon>Alphaproteobacteria</taxon>
        <taxon>Sphingomonadales</taxon>
        <taxon>Erythrobacteraceae</taxon>
        <taxon>Pelagerythrobacter</taxon>
    </lineage>
</organism>
<evidence type="ECO:0008006" key="3">
    <source>
        <dbReference type="Google" id="ProtNLM"/>
    </source>
</evidence>
<dbReference type="EMBL" id="QXFK01000014">
    <property type="protein sequence ID" value="RIV79162.1"/>
    <property type="molecule type" value="Genomic_DNA"/>
</dbReference>
<gene>
    <name evidence="1" type="ORF">D2V04_03880</name>
</gene>
<reference evidence="1 2" key="1">
    <citation type="submission" date="2018-08" db="EMBL/GenBank/DDBJ databases">
        <title>Altererythrobacter sp.Ery1 and Ery12, the genome sequencing of novel strains in genus Alterythrobacter.</title>
        <authorList>
            <person name="Cheng H."/>
            <person name="Wu Y.-H."/>
            <person name="Fang C."/>
            <person name="Xu X.-W."/>
        </authorList>
    </citation>
    <scope>NUCLEOTIDE SEQUENCE [LARGE SCALE GENOMIC DNA]</scope>
    <source>
        <strain evidence="1 2">Ery1</strain>
    </source>
</reference>